<proteinExistence type="predicted"/>
<organism evidence="4 5">
    <name type="scientific">Aphanomyces euteiches</name>
    <dbReference type="NCBI Taxonomy" id="100861"/>
    <lineage>
        <taxon>Eukaryota</taxon>
        <taxon>Sar</taxon>
        <taxon>Stramenopiles</taxon>
        <taxon>Oomycota</taxon>
        <taxon>Saprolegniomycetes</taxon>
        <taxon>Saprolegniales</taxon>
        <taxon>Verrucalvaceae</taxon>
        <taxon>Aphanomyces</taxon>
    </lineage>
</organism>
<keyword evidence="3" id="KW-0812">Transmembrane</keyword>
<feature type="repeat" description="HEAT" evidence="2">
    <location>
        <begin position="869"/>
        <end position="907"/>
    </location>
</feature>
<evidence type="ECO:0000313" key="5">
    <source>
        <dbReference type="Proteomes" id="UP000481153"/>
    </source>
</evidence>
<evidence type="ECO:0000256" key="3">
    <source>
        <dbReference type="SAM" id="Phobius"/>
    </source>
</evidence>
<comment type="caution">
    <text evidence="4">The sequence shown here is derived from an EMBL/GenBank/DDBJ whole genome shotgun (WGS) entry which is preliminary data.</text>
</comment>
<dbReference type="InterPro" id="IPR016024">
    <property type="entry name" value="ARM-type_fold"/>
</dbReference>
<dbReference type="PANTHER" id="PTHR10648">
    <property type="entry name" value="SERINE/THREONINE-PROTEIN PHOSPHATASE PP2A 65 KDA REGULATORY SUBUNIT"/>
    <property type="match status" value="1"/>
</dbReference>
<dbReference type="GO" id="GO:0019888">
    <property type="term" value="F:protein phosphatase regulator activity"/>
    <property type="evidence" value="ECO:0007669"/>
    <property type="project" value="TreeGrafter"/>
</dbReference>
<dbReference type="GO" id="GO:0005829">
    <property type="term" value="C:cytosol"/>
    <property type="evidence" value="ECO:0007669"/>
    <property type="project" value="TreeGrafter"/>
</dbReference>
<keyword evidence="3" id="KW-1133">Transmembrane helix</keyword>
<dbReference type="GO" id="GO:0005634">
    <property type="term" value="C:nucleus"/>
    <property type="evidence" value="ECO:0007669"/>
    <property type="project" value="TreeGrafter"/>
</dbReference>
<dbReference type="PANTHER" id="PTHR10648:SF4">
    <property type="entry name" value="PROTEIN PHOSPHATASE 2 (FORMERLY 2A), REGULATORY SUBUNIT A, BETA ISOFORM-RELATED"/>
    <property type="match status" value="1"/>
</dbReference>
<keyword evidence="5" id="KW-1185">Reference proteome</keyword>
<reference evidence="4 5" key="1">
    <citation type="submission" date="2019-07" db="EMBL/GenBank/DDBJ databases">
        <title>Genomics analysis of Aphanomyces spp. identifies a new class of oomycete effector associated with host adaptation.</title>
        <authorList>
            <person name="Gaulin E."/>
        </authorList>
    </citation>
    <scope>NUCLEOTIDE SEQUENCE [LARGE SCALE GENOMIC DNA]</scope>
    <source>
        <strain evidence="4 5">ATCC 201684</strain>
    </source>
</reference>
<sequence length="1048" mass="117381">MGLFDALFGKPTESKCATPLVTKGSPDAKDEVFQDVIDTNTAWRYYHSTIKTIEDAGRQLADAPPSSFLLWISHTASCNLLHISTRSEIGDITNTTIGVVFPAFHVVLPCNPLTEPHEPCSMCIPIPDLDSYLSTHLPFATVGLRIEQNIRIFERAHWLLKSPVYSSNSLQLYLRREDVFPFLRFVQLSTSTVVVCDIQPNSAADLSGVRPGFRLIHLNGVPVKSVHDIWHRLKDPSIPFASLHFDFEPRLNNDVYQVTLHATDDIFDLSQCGLKFRRIFDMVFVTDSTKYGRHCGVVRGSCVLSVNGTRVPFMSFEHLTEFIASSAQFRLPLTLDLLQYDQDALLIDTERFLMTASLSVYHMVKATEQLRLLFLTLHSAILVPLGFSDQHDTCALAALGPVVRGAVLPFLATTRGPTPADMARLAKALKTRFRQIVGLGPVLVQFTCIVLFTLCFVEDKVVHREVTWAFRDFVKIIPLDMLLFYAAPLITMMKTSSKTMVRLSSIGILAEFIQRVHKKTLTFDEAERMPGIVDMVELRWQHQMLEAGILFAELSTDNDPSVSCAARQYLPSMMSELMHFNMNWAWMVPLVEVLSKALMPDGRLDALHLCFQLANEPTSSYWRMRLTAIFASLANDGNDSIRKVAAQKFVEFVTKVNIKELADAYDAASHASHVENNFSPKSSSCLVMSDIKESHLVSGSFAGSTDSNVSEVRRRFISLDIVEAPSTEDNMHILFALLDAYTNLMQDAPMEIQKIACRGLGQVASLFGREILCKFLIPTLQDVIVTDSDDCKCHGSSAVYDSVHHILARELCCLAPLLANDPAVVVSEILPFVTKLLTNVNHSHIVVEVLENFDALGFALGKSLFLQHLAPPLLNLVASNEWKLRVALAYNLAPLVRWLGIDEFMAQFKTVIETLSHDVVFQVRQLALDAWIVIFELQAEQTWRHHALAFIANLSQDANYQLRVSCIHFYAAVSAMLHDDEITESVVPTLIRFSQDPIPNVRVVCARELPKFHLPEGSRDELVSLLGNDTDPDVAFFAVELRKSESEE</sequence>
<protein>
    <recommendedName>
        <fullName evidence="6">PDZ domain-containing protein</fullName>
    </recommendedName>
</protein>
<dbReference type="SUPFAM" id="SSF48371">
    <property type="entry name" value="ARM repeat"/>
    <property type="match status" value="1"/>
</dbReference>
<dbReference type="InterPro" id="IPR011989">
    <property type="entry name" value="ARM-like"/>
</dbReference>
<name>A0A6G0XQ32_9STRA</name>
<gene>
    <name evidence="4" type="ORF">Ae201684_002509</name>
</gene>
<keyword evidence="3" id="KW-0472">Membrane</keyword>
<keyword evidence="1" id="KW-0677">Repeat</keyword>
<dbReference type="VEuPathDB" id="FungiDB:AeMF1_002904"/>
<dbReference type="GO" id="GO:0000159">
    <property type="term" value="C:protein phosphatase type 2A complex"/>
    <property type="evidence" value="ECO:0007669"/>
    <property type="project" value="TreeGrafter"/>
</dbReference>
<dbReference type="SUPFAM" id="SSF50156">
    <property type="entry name" value="PDZ domain-like"/>
    <property type="match status" value="1"/>
</dbReference>
<dbReference type="InterPro" id="IPR021133">
    <property type="entry name" value="HEAT_type_2"/>
</dbReference>
<dbReference type="InterPro" id="IPR051023">
    <property type="entry name" value="PP2A_Regulatory_Subunit_A"/>
</dbReference>
<dbReference type="InterPro" id="IPR036034">
    <property type="entry name" value="PDZ_sf"/>
</dbReference>
<feature type="transmembrane region" description="Helical" evidence="3">
    <location>
        <begin position="433"/>
        <end position="453"/>
    </location>
</feature>
<dbReference type="Gene3D" id="2.30.42.10">
    <property type="match status" value="1"/>
</dbReference>
<feature type="transmembrane region" description="Helical" evidence="3">
    <location>
        <begin position="473"/>
        <end position="493"/>
    </location>
</feature>
<evidence type="ECO:0000256" key="2">
    <source>
        <dbReference type="PROSITE-ProRule" id="PRU00103"/>
    </source>
</evidence>
<evidence type="ECO:0000256" key="1">
    <source>
        <dbReference type="ARBA" id="ARBA00022737"/>
    </source>
</evidence>
<accession>A0A6G0XQ32</accession>
<dbReference type="EMBL" id="VJMJ01000026">
    <property type="protein sequence ID" value="KAF0742609.1"/>
    <property type="molecule type" value="Genomic_DNA"/>
</dbReference>
<evidence type="ECO:0008006" key="6">
    <source>
        <dbReference type="Google" id="ProtNLM"/>
    </source>
</evidence>
<evidence type="ECO:0000313" key="4">
    <source>
        <dbReference type="EMBL" id="KAF0742609.1"/>
    </source>
</evidence>
<dbReference type="PROSITE" id="PS50077">
    <property type="entry name" value="HEAT_REPEAT"/>
    <property type="match status" value="1"/>
</dbReference>
<dbReference type="AlphaFoldDB" id="A0A6G0XQ32"/>
<dbReference type="Proteomes" id="UP000481153">
    <property type="component" value="Unassembled WGS sequence"/>
</dbReference>
<dbReference type="Gene3D" id="1.25.10.10">
    <property type="entry name" value="Leucine-rich Repeat Variant"/>
    <property type="match status" value="1"/>
</dbReference>